<feature type="compositionally biased region" description="Low complexity" evidence="2">
    <location>
        <begin position="58"/>
        <end position="86"/>
    </location>
</feature>
<sequence length="677" mass="67565">MCASAARCPRATATAQARDAHAGAAALVQEHGEEEHAPESGAPGPAGGVGRAAPHRLSSGTGRSSSCCSEGGASSHGASSYDRVSSSGGGGRGGAGAGGGAGEGDGGLPGLTLTLASACSLVRHLRERGQLMAHTAHSHSQGHSQHGHDGPAGTGKDGTEADGCYRCGEVVGSPAADAAQLHLQVVTAAAAAAALGRCSSGPRPRCDGGWGGLMSPGAATVAAPRPATCAPRCGSGSGSGSGPYRSGSAAAVALLPALDRAAAAAAVVSGRPPPPSAGCGPERRDAAAQTEPQPVMEAEIGTGLLPGERAQRCLEGALAGASAEAGALMPVPGPLAEDDPAVLRRQLAAERARADELEAQVQALRAEAERCAADHAERVAALQSLLAHEVLAEAAAAATPSPLHARHGGTTPPRSLSTPTFPAAALAAAATPGGGAVSLGCSPLSGTAAPGSLAMSPWSPWVPTAMATPTAPAPGHPQVGGAVVAVAAATCGTSWPPLVSGYAGAVAGGAGDGPGLGQEGPHCPSLGLWAVERQRERERERRVAEGLEAQWRRRAAAEVAAALATQRSEHEEAMWEAEMRHRRELRSLRSALACSTAEEDALRARVAALRRDVADFDALICLMTPLGSDDDTDTWEGQGEGQEEGAQRELKSRRKAEAASGKERQGAPPVTALALRQ</sequence>
<feature type="region of interest" description="Disordered" evidence="2">
    <location>
        <begin position="133"/>
        <end position="158"/>
    </location>
</feature>
<dbReference type="EMBL" id="LSYV01000168">
    <property type="protein sequence ID" value="KXZ42285.1"/>
    <property type="molecule type" value="Genomic_DNA"/>
</dbReference>
<comment type="caution">
    <text evidence="3">The sequence shown here is derived from an EMBL/GenBank/DDBJ whole genome shotgun (WGS) entry which is preliminary data.</text>
</comment>
<accession>A0A150FYK5</accession>
<feature type="coiled-coil region" evidence="1">
    <location>
        <begin position="347"/>
        <end position="374"/>
    </location>
</feature>
<evidence type="ECO:0000313" key="4">
    <source>
        <dbReference type="Proteomes" id="UP000075714"/>
    </source>
</evidence>
<gene>
    <name evidence="3" type="ORF">GPECTOR_168g178</name>
</gene>
<name>A0A150FYK5_GONPE</name>
<feature type="region of interest" description="Disordered" evidence="2">
    <location>
        <begin position="627"/>
        <end position="677"/>
    </location>
</feature>
<feature type="region of interest" description="Disordered" evidence="2">
    <location>
        <begin position="1"/>
        <end position="101"/>
    </location>
</feature>
<feature type="compositionally biased region" description="Basic and acidic residues" evidence="2">
    <location>
        <begin position="645"/>
        <end position="665"/>
    </location>
</feature>
<evidence type="ECO:0000256" key="1">
    <source>
        <dbReference type="SAM" id="Coils"/>
    </source>
</evidence>
<feature type="compositionally biased region" description="Low complexity" evidence="2">
    <location>
        <begin position="11"/>
        <end position="26"/>
    </location>
</feature>
<organism evidence="3 4">
    <name type="scientific">Gonium pectorale</name>
    <name type="common">Green alga</name>
    <dbReference type="NCBI Taxonomy" id="33097"/>
    <lineage>
        <taxon>Eukaryota</taxon>
        <taxon>Viridiplantae</taxon>
        <taxon>Chlorophyta</taxon>
        <taxon>core chlorophytes</taxon>
        <taxon>Chlorophyceae</taxon>
        <taxon>CS clade</taxon>
        <taxon>Chlamydomonadales</taxon>
        <taxon>Volvocaceae</taxon>
        <taxon>Gonium</taxon>
    </lineage>
</organism>
<evidence type="ECO:0000256" key="2">
    <source>
        <dbReference type="SAM" id="MobiDB-lite"/>
    </source>
</evidence>
<feature type="compositionally biased region" description="Gly residues" evidence="2">
    <location>
        <begin position="87"/>
        <end position="101"/>
    </location>
</feature>
<reference evidence="4" key="1">
    <citation type="journal article" date="2016" name="Nat. Commun.">
        <title>The Gonium pectorale genome demonstrates co-option of cell cycle regulation during the evolution of multicellularity.</title>
        <authorList>
            <person name="Hanschen E.R."/>
            <person name="Marriage T.N."/>
            <person name="Ferris P.J."/>
            <person name="Hamaji T."/>
            <person name="Toyoda A."/>
            <person name="Fujiyama A."/>
            <person name="Neme R."/>
            <person name="Noguchi H."/>
            <person name="Minakuchi Y."/>
            <person name="Suzuki M."/>
            <person name="Kawai-Toyooka H."/>
            <person name="Smith D.R."/>
            <person name="Sparks H."/>
            <person name="Anderson J."/>
            <person name="Bakaric R."/>
            <person name="Luria V."/>
            <person name="Karger A."/>
            <person name="Kirschner M.W."/>
            <person name="Durand P.M."/>
            <person name="Michod R.E."/>
            <person name="Nozaki H."/>
            <person name="Olson B.J."/>
        </authorList>
    </citation>
    <scope>NUCLEOTIDE SEQUENCE [LARGE SCALE GENOMIC DNA]</scope>
    <source>
        <strain evidence="4">NIES-2863</strain>
    </source>
</reference>
<keyword evidence="1" id="KW-0175">Coiled coil</keyword>
<feature type="region of interest" description="Disordered" evidence="2">
    <location>
        <begin position="398"/>
        <end position="419"/>
    </location>
</feature>
<protein>
    <submittedName>
        <fullName evidence="3">Uncharacterized protein</fullName>
    </submittedName>
</protein>
<dbReference type="Proteomes" id="UP000075714">
    <property type="component" value="Unassembled WGS sequence"/>
</dbReference>
<keyword evidence="4" id="KW-1185">Reference proteome</keyword>
<evidence type="ECO:0000313" key="3">
    <source>
        <dbReference type="EMBL" id="KXZ42285.1"/>
    </source>
</evidence>
<proteinExistence type="predicted"/>
<dbReference type="AlphaFoldDB" id="A0A150FYK5"/>
<feature type="region of interest" description="Disordered" evidence="2">
    <location>
        <begin position="266"/>
        <end position="291"/>
    </location>
</feature>